<feature type="domain" description="DUF1285" evidence="2">
    <location>
        <begin position="95"/>
        <end position="186"/>
    </location>
</feature>
<feature type="domain" description="DUF1285" evidence="1">
    <location>
        <begin position="27"/>
        <end position="94"/>
    </location>
</feature>
<dbReference type="PIRSF" id="PIRSF029557">
    <property type="entry name" value="UCP029557"/>
    <property type="match status" value="1"/>
</dbReference>
<organism evidence="3 4">
    <name type="scientific">Novosphingobium olei</name>
    <dbReference type="NCBI Taxonomy" id="2728851"/>
    <lineage>
        <taxon>Bacteria</taxon>
        <taxon>Pseudomonadati</taxon>
        <taxon>Pseudomonadota</taxon>
        <taxon>Alphaproteobacteria</taxon>
        <taxon>Sphingomonadales</taxon>
        <taxon>Sphingomonadaceae</taxon>
        <taxon>Novosphingobium</taxon>
    </lineage>
</organism>
<comment type="caution">
    <text evidence="3">The sequence shown here is derived from an EMBL/GenBank/DDBJ whole genome shotgun (WGS) entry which is preliminary data.</text>
</comment>
<name>A0A7Y0G8A0_9SPHN</name>
<dbReference type="AlphaFoldDB" id="A0A7Y0G8A0"/>
<keyword evidence="4" id="KW-1185">Reference proteome</keyword>
<evidence type="ECO:0000313" key="3">
    <source>
        <dbReference type="EMBL" id="NML92660.1"/>
    </source>
</evidence>
<dbReference type="InterPro" id="IPR048342">
    <property type="entry name" value="DUF1285_C"/>
</dbReference>
<sequence length="190" mass="20757">MPYTPPPELASLSLAQLAAEVEARRIPPVDQWTPAETGDSEMRIAADGRWFHQGGEIKRPAMVRAFSSLLVRDADGQHWLKTPFQRLSIEVEDAAFLATDMEVRHDGDGRPVLAFRLNSDDLVICGPANPLRVAGSAEIPAFYIAVRHGTEARLNRSTYAQLIDYALTVSDADALAVTSMGAHFPLVPHA</sequence>
<accession>A0A7Y0G8A0</accession>
<dbReference type="InterPro" id="IPR048341">
    <property type="entry name" value="DUF1285_N"/>
</dbReference>
<dbReference type="InterPro" id="IPR023361">
    <property type="entry name" value="DUF1285_beta_roll_sf"/>
</dbReference>
<dbReference type="EMBL" id="JABBGM010000001">
    <property type="protein sequence ID" value="NML92660.1"/>
    <property type="molecule type" value="Genomic_DNA"/>
</dbReference>
<dbReference type="Pfam" id="PF06938">
    <property type="entry name" value="DUF1285_N"/>
    <property type="match status" value="1"/>
</dbReference>
<dbReference type="Pfam" id="PF21028">
    <property type="entry name" value="DUF1285_C"/>
    <property type="match status" value="1"/>
</dbReference>
<dbReference type="InterPro" id="IPR010707">
    <property type="entry name" value="DUF1285"/>
</dbReference>
<dbReference type="Proteomes" id="UP000583556">
    <property type="component" value="Unassembled WGS sequence"/>
</dbReference>
<gene>
    <name evidence="3" type="ORF">HHL27_03105</name>
</gene>
<dbReference type="RefSeq" id="WP_169491879.1">
    <property type="nucleotide sequence ID" value="NZ_JABBGM010000001.1"/>
</dbReference>
<evidence type="ECO:0000259" key="1">
    <source>
        <dbReference type="Pfam" id="PF06938"/>
    </source>
</evidence>
<protein>
    <submittedName>
        <fullName evidence="3">DUF1285 domain-containing protein</fullName>
    </submittedName>
</protein>
<dbReference type="Gene3D" id="2.30.270.10">
    <property type="entry name" value="duf1285 protein"/>
    <property type="match status" value="1"/>
</dbReference>
<dbReference type="Gene3D" id="3.10.540.10">
    <property type="entry name" value="duf1285 like domain"/>
    <property type="match status" value="1"/>
</dbReference>
<evidence type="ECO:0000259" key="2">
    <source>
        <dbReference type="Pfam" id="PF21028"/>
    </source>
</evidence>
<evidence type="ECO:0000313" key="4">
    <source>
        <dbReference type="Proteomes" id="UP000583556"/>
    </source>
</evidence>
<reference evidence="3 4" key="1">
    <citation type="submission" date="2020-04" db="EMBL/GenBank/DDBJ databases">
        <title>Novosphingobium sp. TW-4 isolated from soil.</title>
        <authorList>
            <person name="Dahal R.H."/>
            <person name="Chaudhary D.K."/>
        </authorList>
    </citation>
    <scope>NUCLEOTIDE SEQUENCE [LARGE SCALE GENOMIC DNA]</scope>
    <source>
        <strain evidence="3 4">TW-4</strain>
    </source>
</reference>
<proteinExistence type="predicted"/>